<evidence type="ECO:0000259" key="9">
    <source>
        <dbReference type="Pfam" id="PF03725"/>
    </source>
</evidence>
<evidence type="ECO:0000313" key="11">
    <source>
        <dbReference type="Proteomes" id="UP001375370"/>
    </source>
</evidence>
<evidence type="ECO:0000256" key="7">
    <source>
        <dbReference type="HAMAP-Rule" id="MF_00564"/>
    </source>
</evidence>
<comment type="catalytic activity">
    <reaction evidence="7">
        <text>tRNA(n+1) + phosphate = tRNA(n) + a ribonucleoside 5'-diphosphate</text>
        <dbReference type="Rhea" id="RHEA:10628"/>
        <dbReference type="Rhea" id="RHEA-COMP:17343"/>
        <dbReference type="Rhea" id="RHEA-COMP:17344"/>
        <dbReference type="ChEBI" id="CHEBI:43474"/>
        <dbReference type="ChEBI" id="CHEBI:57930"/>
        <dbReference type="ChEBI" id="CHEBI:173114"/>
        <dbReference type="EC" id="2.7.7.56"/>
    </reaction>
</comment>
<evidence type="ECO:0000256" key="2">
    <source>
        <dbReference type="ARBA" id="ARBA00022552"/>
    </source>
</evidence>
<dbReference type="InterPro" id="IPR001247">
    <property type="entry name" value="ExoRNase_PH_dom1"/>
</dbReference>
<keyword evidence="4 7" id="KW-0819">tRNA processing</keyword>
<keyword evidence="6" id="KW-0694">RNA-binding</keyword>
<comment type="similarity">
    <text evidence="1 7">Belongs to the RNase PH family.</text>
</comment>
<evidence type="ECO:0000256" key="1">
    <source>
        <dbReference type="ARBA" id="ARBA00006678"/>
    </source>
</evidence>
<dbReference type="InterPro" id="IPR020568">
    <property type="entry name" value="Ribosomal_Su5_D2-typ_SF"/>
</dbReference>
<evidence type="ECO:0000256" key="5">
    <source>
        <dbReference type="ARBA" id="ARBA00022695"/>
    </source>
</evidence>
<dbReference type="PANTHER" id="PTHR11953">
    <property type="entry name" value="EXOSOME COMPLEX COMPONENT"/>
    <property type="match status" value="1"/>
</dbReference>
<proteinExistence type="inferred from homology"/>
<keyword evidence="11" id="KW-1185">Reference proteome</keyword>
<feature type="domain" description="Exoribonuclease phosphorolytic" evidence="9">
    <location>
        <begin position="159"/>
        <end position="225"/>
    </location>
</feature>
<dbReference type="SUPFAM" id="SSF54211">
    <property type="entry name" value="Ribosomal protein S5 domain 2-like"/>
    <property type="match status" value="1"/>
</dbReference>
<dbReference type="Proteomes" id="UP001375370">
    <property type="component" value="Chromosome"/>
</dbReference>
<dbReference type="HAMAP" id="MF_00564">
    <property type="entry name" value="RNase_PH"/>
    <property type="match status" value="1"/>
</dbReference>
<evidence type="ECO:0000256" key="6">
    <source>
        <dbReference type="ARBA" id="ARBA00022884"/>
    </source>
</evidence>
<protein>
    <recommendedName>
        <fullName evidence="7">Ribonuclease PH</fullName>
        <shortName evidence="7">RNase PH</shortName>
        <ecNumber evidence="7">2.7.7.56</ecNumber>
    </recommendedName>
    <alternativeName>
        <fullName evidence="7">tRNA nucleotidyltransferase</fullName>
    </alternativeName>
</protein>
<comment type="function">
    <text evidence="7">Phosphorolytic 3'-5' exoribonuclease that plays an important role in tRNA 3'-end maturation. Removes nucleotide residues following the 3'-CCA terminus of tRNAs; can also add nucleotides to the ends of RNA molecules by using nucleoside diphosphates as substrates, but this may not be physiologically important. Probably plays a role in initiation of 16S rRNA degradation (leading to ribosome degradation) during starvation.</text>
</comment>
<accession>A0ABZ2J1N2</accession>
<dbReference type="PANTHER" id="PTHR11953:SF0">
    <property type="entry name" value="EXOSOME COMPLEX COMPONENT RRP41"/>
    <property type="match status" value="1"/>
</dbReference>
<sequence length="240" mass="25867">MSRIDGREAAVLRPITITPGFQAFADGSVLIEQGRTRVICSVSMEEKVPGFLRNSGTGWVTAEYAMLPAATSSRTPRESTQGKVSGRSQEIQRLVGRSLRAVTDLAGLGERSFTVDCDVIQADAGTRTAAISGSYVALYLAFNKLVRMGVLKKMPLVTQVAAVSVVIRNNAILLDPTYAEDGGADVDFNLVMNSNGEFIEIQGTAEQKPFSRDTMDSVFNLAEKGIREIFEIQNAILAGI</sequence>
<evidence type="ECO:0000256" key="3">
    <source>
        <dbReference type="ARBA" id="ARBA00022555"/>
    </source>
</evidence>
<dbReference type="Pfam" id="PF01138">
    <property type="entry name" value="RNase_PH"/>
    <property type="match status" value="1"/>
</dbReference>
<evidence type="ECO:0000259" key="8">
    <source>
        <dbReference type="Pfam" id="PF01138"/>
    </source>
</evidence>
<comment type="subunit">
    <text evidence="7">Homohexameric ring arranged as a trimer of dimers.</text>
</comment>
<feature type="binding site" evidence="7">
    <location>
        <begin position="125"/>
        <end position="127"/>
    </location>
    <ligand>
        <name>phosphate</name>
        <dbReference type="ChEBI" id="CHEBI:43474"/>
        <note>substrate</note>
    </ligand>
</feature>
<reference evidence="10 11" key="1">
    <citation type="submission" date="2024-03" db="EMBL/GenBank/DDBJ databases">
        <title>A Dehalogenimonas Isolated from Estuarine Sediments Dihaloeliminates Chlorinated Alkanes.</title>
        <authorList>
            <person name="Yang Y."/>
            <person name="Wang H."/>
        </authorList>
    </citation>
    <scope>NUCLEOTIDE SEQUENCE [LARGE SCALE GENOMIC DNA]</scope>
    <source>
        <strain evidence="10 11">W</strain>
    </source>
</reference>
<evidence type="ECO:0000256" key="4">
    <source>
        <dbReference type="ARBA" id="ARBA00022694"/>
    </source>
</evidence>
<keyword evidence="5 7" id="KW-0548">Nucleotidyltransferase</keyword>
<dbReference type="CDD" id="cd11362">
    <property type="entry name" value="RNase_PH_bact"/>
    <property type="match status" value="1"/>
</dbReference>
<dbReference type="EMBL" id="CP146612">
    <property type="protein sequence ID" value="WWX24836.1"/>
    <property type="molecule type" value="Genomic_DNA"/>
</dbReference>
<dbReference type="PROSITE" id="PS01277">
    <property type="entry name" value="RIBONUCLEASE_PH"/>
    <property type="match status" value="1"/>
</dbReference>
<dbReference type="Pfam" id="PF03725">
    <property type="entry name" value="RNase_PH_C"/>
    <property type="match status" value="1"/>
</dbReference>
<feature type="domain" description="Exoribonuclease phosphorolytic" evidence="8">
    <location>
        <begin position="12"/>
        <end position="141"/>
    </location>
</feature>
<gene>
    <name evidence="7 10" type="primary">rph</name>
    <name evidence="10" type="ORF">V8247_06110</name>
</gene>
<dbReference type="SUPFAM" id="SSF55666">
    <property type="entry name" value="Ribonuclease PH domain 2-like"/>
    <property type="match status" value="1"/>
</dbReference>
<dbReference type="InterPro" id="IPR015847">
    <property type="entry name" value="ExoRNase_PH_dom2"/>
</dbReference>
<dbReference type="InterPro" id="IPR050080">
    <property type="entry name" value="RNase_PH"/>
</dbReference>
<keyword evidence="3 7" id="KW-0820">tRNA-binding</keyword>
<dbReference type="InterPro" id="IPR036345">
    <property type="entry name" value="ExoRNase_PH_dom2_sf"/>
</dbReference>
<dbReference type="EC" id="2.7.7.56" evidence="7"/>
<dbReference type="Gene3D" id="3.30.230.70">
    <property type="entry name" value="GHMP Kinase, N-terminal domain"/>
    <property type="match status" value="1"/>
</dbReference>
<dbReference type="InterPro" id="IPR002381">
    <property type="entry name" value="RNase_PH_bac-type"/>
</dbReference>
<dbReference type="InterPro" id="IPR027408">
    <property type="entry name" value="PNPase/RNase_PH_dom_sf"/>
</dbReference>
<keyword evidence="2 7" id="KW-0698">rRNA processing</keyword>
<organism evidence="10 11">
    <name type="scientific">Candidatus Dehalogenimonas loeffleri</name>
    <dbReference type="NCBI Taxonomy" id="3127115"/>
    <lineage>
        <taxon>Bacteria</taxon>
        <taxon>Bacillati</taxon>
        <taxon>Chloroflexota</taxon>
        <taxon>Dehalococcoidia</taxon>
        <taxon>Dehalococcoidales</taxon>
        <taxon>Dehalococcoidaceae</taxon>
        <taxon>Dehalogenimonas</taxon>
    </lineage>
</organism>
<keyword evidence="7" id="KW-0808">Transferase</keyword>
<dbReference type="InterPro" id="IPR018336">
    <property type="entry name" value="RNase_PH_CS"/>
</dbReference>
<dbReference type="NCBIfam" id="TIGR01966">
    <property type="entry name" value="RNasePH"/>
    <property type="match status" value="1"/>
</dbReference>
<evidence type="ECO:0000313" key="10">
    <source>
        <dbReference type="EMBL" id="WWX24836.1"/>
    </source>
</evidence>
<name>A0ABZ2J1N2_9CHLR</name>
<feature type="binding site" evidence="7">
    <location>
        <position position="87"/>
    </location>
    <ligand>
        <name>phosphate</name>
        <dbReference type="ChEBI" id="CHEBI:43474"/>
        <note>substrate</note>
    </ligand>
</feature>
<dbReference type="RefSeq" id="WP_338736957.1">
    <property type="nucleotide sequence ID" value="NZ_CP146612.1"/>
</dbReference>